<organism evidence="15">
    <name type="scientific">Ditylum brightwellii</name>
    <dbReference type="NCBI Taxonomy" id="49249"/>
    <lineage>
        <taxon>Eukaryota</taxon>
        <taxon>Sar</taxon>
        <taxon>Stramenopiles</taxon>
        <taxon>Ochrophyta</taxon>
        <taxon>Bacillariophyta</taxon>
        <taxon>Mediophyceae</taxon>
        <taxon>Lithodesmiophycidae</taxon>
        <taxon>Lithodesmiales</taxon>
        <taxon>Lithodesmiaceae</taxon>
        <taxon>Ditylum</taxon>
    </lineage>
</organism>
<dbReference type="InterPro" id="IPR011258">
    <property type="entry name" value="BPG-indep_PGM_N"/>
</dbReference>
<evidence type="ECO:0000256" key="3">
    <source>
        <dbReference type="ARBA" id="ARBA00008819"/>
    </source>
</evidence>
<dbReference type="PIRSF" id="PIRSF001492">
    <property type="entry name" value="IPGAM"/>
    <property type="match status" value="1"/>
</dbReference>
<dbReference type="SUPFAM" id="SSF64158">
    <property type="entry name" value="2,3-Bisphosphoglycerate-independent phosphoglycerate mutase, substrate-binding domain"/>
    <property type="match status" value="1"/>
</dbReference>
<feature type="binding site" evidence="10">
    <location>
        <position position="149"/>
    </location>
    <ligand>
        <name>substrate</name>
    </ligand>
</feature>
<evidence type="ECO:0000256" key="10">
    <source>
        <dbReference type="PIRSR" id="PIRSR001492-2"/>
    </source>
</evidence>
<dbReference type="InterPro" id="IPR006124">
    <property type="entry name" value="Metalloenzyme"/>
</dbReference>
<dbReference type="GO" id="GO:0005737">
    <property type="term" value="C:cytoplasm"/>
    <property type="evidence" value="ECO:0007669"/>
    <property type="project" value="InterPro"/>
</dbReference>
<dbReference type="Pfam" id="PF01676">
    <property type="entry name" value="Metalloenzyme"/>
    <property type="match status" value="1"/>
</dbReference>
<dbReference type="InterPro" id="IPR017850">
    <property type="entry name" value="Alkaline_phosphatase_core_sf"/>
</dbReference>
<feature type="binding site" evidence="10">
    <location>
        <position position="370"/>
    </location>
    <ligand>
        <name>substrate</name>
    </ligand>
</feature>
<feature type="region of interest" description="Disordered" evidence="12">
    <location>
        <begin position="1"/>
        <end position="22"/>
    </location>
</feature>
<sequence length="563" mass="61604">MGQLLTNHSKTKSRSNMLDKSPNFSGISGPVVTIVMDGIGISEKEVGNAVAAAHTPTLDSLKEKYPYTVLNAHGTHVGMPSDADMGNSEVGHNAIGSGQVYNQGASLVAQAIEARSIFDGAAWKEIVDNAKNNASTLHLMGLFSDGNVHSHIDHLSALVREAKDEGVKTVRIHALLDGRDVPETSALEYTEPFEAFMAEISDETFDVKIASGGGRMNITMDRYEANWPMVERGWKTHVLGEGAQYSSATEAVKSMREENPGVTDQNLPPFVIAEDGKPVGIIKDGDSVVFFNFRGDRAIEITLSFESDDKFDKYDRVRVPKIEYAGMLQYDGDLAIPERYLVEPPKIANTMGEWLAKSGVGQFACSETQKYGHVTYFWNGNKSGKFDEDLEEYVEVPSDLTPFEDRPWMKAAEITDELIKALESGKFKALRVNYANGDMVGHTGDFDAAVIAVEAVDHCIARVLPVIQKLGGVALVTADHGNADEMYELDKKTGEPKRNGDGFKAKTSHTLNQVPMYVFGDYENLAVKEGSYGLSSIAAAVVNLLGFEAHKSWDESFLEIRQE</sequence>
<evidence type="ECO:0000259" key="14">
    <source>
        <dbReference type="Pfam" id="PF06415"/>
    </source>
</evidence>
<dbReference type="GO" id="GO:0004619">
    <property type="term" value="F:phosphoglycerate mutase activity"/>
    <property type="evidence" value="ECO:0007669"/>
    <property type="project" value="UniProtKB-EC"/>
</dbReference>
<dbReference type="PANTHER" id="PTHR31637">
    <property type="entry name" value="2,3-BISPHOSPHOGLYCERATE-INDEPENDENT PHOSPHOGLYCERATE MUTASE"/>
    <property type="match status" value="1"/>
</dbReference>
<accession>A0A7S4UFS1</accession>
<comment type="pathway">
    <text evidence="2">Carbohydrate degradation; glycolysis; pyruvate from D-glyceraldehyde 3-phosphate: step 3/5.</text>
</comment>
<evidence type="ECO:0000256" key="11">
    <source>
        <dbReference type="PIRSR" id="PIRSR001492-3"/>
    </source>
</evidence>
<feature type="binding site" evidence="11">
    <location>
        <position position="88"/>
    </location>
    <ligand>
        <name>Mn(2+)</name>
        <dbReference type="ChEBI" id="CHEBI:29035"/>
        <label>2</label>
    </ligand>
</feature>
<dbReference type="Gene3D" id="3.40.1450.10">
    <property type="entry name" value="BPG-independent phosphoglycerate mutase, domain B"/>
    <property type="match status" value="1"/>
</dbReference>
<evidence type="ECO:0000313" key="15">
    <source>
        <dbReference type="EMBL" id="CAE4579417.1"/>
    </source>
</evidence>
<evidence type="ECO:0000256" key="2">
    <source>
        <dbReference type="ARBA" id="ARBA00004798"/>
    </source>
</evidence>
<dbReference type="InterPro" id="IPR005995">
    <property type="entry name" value="Pgm_bpd_ind"/>
</dbReference>
<feature type="domain" description="BPG-independent PGAM N-terminal" evidence="14">
    <location>
        <begin position="108"/>
        <end position="331"/>
    </location>
</feature>
<evidence type="ECO:0000256" key="6">
    <source>
        <dbReference type="ARBA" id="ARBA00023152"/>
    </source>
</evidence>
<feature type="binding site" evidence="11">
    <location>
        <position position="37"/>
    </location>
    <ligand>
        <name>Mn(2+)</name>
        <dbReference type="ChEBI" id="CHEBI:29035"/>
        <label>2</label>
    </ligand>
</feature>
<keyword evidence="7 11" id="KW-0464">Manganese</keyword>
<evidence type="ECO:0000256" key="7">
    <source>
        <dbReference type="ARBA" id="ARBA00023211"/>
    </source>
</evidence>
<gene>
    <name evidence="15" type="ORF">DBRI00130_LOCUS808</name>
</gene>
<keyword evidence="6" id="KW-0324">Glycolysis</keyword>
<dbReference type="Pfam" id="PF06415">
    <property type="entry name" value="iPGM_N"/>
    <property type="match status" value="1"/>
</dbReference>
<feature type="binding site" evidence="11">
    <location>
        <position position="480"/>
    </location>
    <ligand>
        <name>Mn(2+)</name>
        <dbReference type="ChEBI" id="CHEBI:29035"/>
        <label>2</label>
    </ligand>
</feature>
<dbReference type="NCBIfam" id="TIGR01307">
    <property type="entry name" value="pgm_bpd_ind"/>
    <property type="match status" value="1"/>
</dbReference>
<feature type="domain" description="Metalloenzyme" evidence="13">
    <location>
        <begin position="30"/>
        <end position="548"/>
    </location>
</feature>
<dbReference type="GO" id="GO:0006007">
    <property type="term" value="P:glucose catabolic process"/>
    <property type="evidence" value="ECO:0007669"/>
    <property type="project" value="InterPro"/>
</dbReference>
<evidence type="ECO:0000256" key="9">
    <source>
        <dbReference type="PIRSR" id="PIRSR001492-1"/>
    </source>
</evidence>
<dbReference type="EMBL" id="HBNS01001017">
    <property type="protein sequence ID" value="CAE4579417.1"/>
    <property type="molecule type" value="Transcribed_RNA"/>
</dbReference>
<protein>
    <recommendedName>
        <fullName evidence="4">phosphoglycerate mutase (2,3-diphosphoglycerate-independent)</fullName>
        <ecNumber evidence="4">5.4.2.12</ecNumber>
    </recommendedName>
</protein>
<dbReference type="UniPathway" id="UPA00109">
    <property type="reaction ID" value="UER00186"/>
</dbReference>
<evidence type="ECO:0000256" key="1">
    <source>
        <dbReference type="ARBA" id="ARBA00001936"/>
    </source>
</evidence>
<dbReference type="GO" id="GO:0030145">
    <property type="term" value="F:manganese ion binding"/>
    <property type="evidence" value="ECO:0007669"/>
    <property type="project" value="InterPro"/>
</dbReference>
<dbReference type="InterPro" id="IPR036646">
    <property type="entry name" value="PGAM_B_sf"/>
</dbReference>
<evidence type="ECO:0000259" key="13">
    <source>
        <dbReference type="Pfam" id="PF01676"/>
    </source>
</evidence>
<dbReference type="Gene3D" id="3.40.720.10">
    <property type="entry name" value="Alkaline Phosphatase, subunit A"/>
    <property type="match status" value="1"/>
</dbReference>
<dbReference type="AlphaFoldDB" id="A0A7S4UFS1"/>
<feature type="binding site" evidence="11">
    <location>
        <position position="438"/>
    </location>
    <ligand>
        <name>Mn(2+)</name>
        <dbReference type="ChEBI" id="CHEBI:29035"/>
        <label>1</label>
    </ligand>
</feature>
<dbReference type="CDD" id="cd16010">
    <property type="entry name" value="iPGM"/>
    <property type="match status" value="1"/>
</dbReference>
<dbReference type="FunFam" id="3.40.1450.10:FF:000002">
    <property type="entry name" value="2,3-bisphosphoglycerate-independent phosphoglycerate mutase"/>
    <property type="match status" value="1"/>
</dbReference>
<reference evidence="15" key="1">
    <citation type="submission" date="2021-01" db="EMBL/GenBank/DDBJ databases">
        <authorList>
            <person name="Corre E."/>
            <person name="Pelletier E."/>
            <person name="Niang G."/>
            <person name="Scheremetjew M."/>
            <person name="Finn R."/>
            <person name="Kale V."/>
            <person name="Holt S."/>
            <person name="Cochrane G."/>
            <person name="Meng A."/>
            <person name="Brown T."/>
            <person name="Cohen L."/>
        </authorList>
    </citation>
    <scope>NUCLEOTIDE SEQUENCE</scope>
    <source>
        <strain evidence="15">GSO104</strain>
    </source>
</reference>
<evidence type="ECO:0000256" key="12">
    <source>
        <dbReference type="SAM" id="MobiDB-lite"/>
    </source>
</evidence>
<feature type="binding site" evidence="10">
    <location>
        <position position="222"/>
    </location>
    <ligand>
        <name>substrate</name>
    </ligand>
</feature>
<feature type="binding site" evidence="11">
    <location>
        <position position="509"/>
    </location>
    <ligand>
        <name>Mn(2+)</name>
        <dbReference type="ChEBI" id="CHEBI:29035"/>
        <label>1</label>
    </ligand>
</feature>
<evidence type="ECO:0000256" key="8">
    <source>
        <dbReference type="ARBA" id="ARBA00023235"/>
    </source>
</evidence>
<keyword evidence="8" id="KW-0413">Isomerase</keyword>
<feature type="binding site" evidence="10">
    <location>
        <begin position="294"/>
        <end position="297"/>
    </location>
    <ligand>
        <name>substrate</name>
    </ligand>
</feature>
<dbReference type="GO" id="GO:0006096">
    <property type="term" value="P:glycolytic process"/>
    <property type="evidence" value="ECO:0007669"/>
    <property type="project" value="UniProtKB-UniPathway"/>
</dbReference>
<feature type="binding site" evidence="10">
    <location>
        <begin position="179"/>
        <end position="180"/>
    </location>
    <ligand>
        <name>substrate</name>
    </ligand>
</feature>
<dbReference type="EC" id="5.4.2.12" evidence="4"/>
<evidence type="ECO:0000256" key="4">
    <source>
        <dbReference type="ARBA" id="ARBA00012026"/>
    </source>
</evidence>
<comment type="cofactor">
    <cofactor evidence="1">
        <name>Mn(2+)</name>
        <dbReference type="ChEBI" id="CHEBI:29035"/>
    </cofactor>
</comment>
<dbReference type="PANTHER" id="PTHR31637:SF0">
    <property type="entry name" value="2,3-BISPHOSPHOGLYCERATE-INDEPENDENT PHOSPHOGLYCERATE MUTASE"/>
    <property type="match status" value="1"/>
</dbReference>
<feature type="binding site" evidence="11">
    <location>
        <position position="479"/>
    </location>
    <ligand>
        <name>Mn(2+)</name>
        <dbReference type="ChEBI" id="CHEBI:29035"/>
        <label>2</label>
    </ligand>
</feature>
<comment type="similarity">
    <text evidence="3">Belongs to the BPG-independent phosphoglycerate mutase family.</text>
</comment>
<evidence type="ECO:0000256" key="5">
    <source>
        <dbReference type="ARBA" id="ARBA00022723"/>
    </source>
</evidence>
<feature type="binding site" evidence="11">
    <location>
        <position position="442"/>
    </location>
    <ligand>
        <name>Mn(2+)</name>
        <dbReference type="ChEBI" id="CHEBI:29035"/>
        <label>1</label>
    </ligand>
</feature>
<feature type="active site" description="Phosphoserine intermediate" evidence="9">
    <location>
        <position position="88"/>
    </location>
</feature>
<proteinExistence type="inferred from homology"/>
<name>A0A7S4UFS1_9STRA</name>
<keyword evidence="5 11" id="KW-0479">Metal-binding</keyword>
<feature type="binding site" evidence="10">
    <location>
        <position position="215"/>
    </location>
    <ligand>
        <name>substrate</name>
    </ligand>
</feature>
<dbReference type="SUPFAM" id="SSF53649">
    <property type="entry name" value="Alkaline phosphatase-like"/>
    <property type="match status" value="1"/>
</dbReference>